<evidence type="ECO:0000256" key="3">
    <source>
        <dbReference type="ARBA" id="ARBA00022692"/>
    </source>
</evidence>
<organism evidence="7 8">
    <name type="scientific">Heyndrickxia shackletonii</name>
    <dbReference type="NCBI Taxonomy" id="157838"/>
    <lineage>
        <taxon>Bacteria</taxon>
        <taxon>Bacillati</taxon>
        <taxon>Bacillota</taxon>
        <taxon>Bacilli</taxon>
        <taxon>Bacillales</taxon>
        <taxon>Bacillaceae</taxon>
        <taxon>Heyndrickxia</taxon>
    </lineage>
</organism>
<dbReference type="InterPro" id="IPR051461">
    <property type="entry name" value="UPF0750_membrane"/>
</dbReference>
<sequence>MAKKVLIIGVASILIGIGINVFIMPLHLLNGGVFGISLLLKYLLGFKLGLTIFCINFPIYLLAFKFDQTYFINGVIGLIISSVMIDLMFPLNGIIHLPIIISASIGGLLIGCGVGIMLRNHTSPGGVDLLSLLMAKWFSINPGVFILVIDALIIVCGLVILKDLHLMYSLLTVIIVGFVVSILTSFKSVDIYI</sequence>
<evidence type="ECO:0000256" key="2">
    <source>
        <dbReference type="ARBA" id="ARBA00022475"/>
    </source>
</evidence>
<evidence type="ECO:0000256" key="1">
    <source>
        <dbReference type="ARBA" id="ARBA00004651"/>
    </source>
</evidence>
<keyword evidence="8" id="KW-1185">Reference proteome</keyword>
<proteinExistence type="predicted"/>
<feature type="transmembrane region" description="Helical" evidence="6">
    <location>
        <begin position="95"/>
        <end position="118"/>
    </location>
</feature>
<dbReference type="GO" id="GO:0005886">
    <property type="term" value="C:plasma membrane"/>
    <property type="evidence" value="ECO:0007669"/>
    <property type="project" value="UniProtKB-SubCell"/>
</dbReference>
<name>A0A0Q3TK37_9BACI</name>
<keyword evidence="5 6" id="KW-0472">Membrane</keyword>
<evidence type="ECO:0000313" key="7">
    <source>
        <dbReference type="EMBL" id="KQL53897.1"/>
    </source>
</evidence>
<feature type="transmembrane region" description="Helical" evidence="6">
    <location>
        <begin position="5"/>
        <end position="24"/>
    </location>
</feature>
<comment type="caution">
    <text evidence="7">The sequence shown here is derived from an EMBL/GenBank/DDBJ whole genome shotgun (WGS) entry which is preliminary data.</text>
</comment>
<comment type="subcellular location">
    <subcellularLocation>
        <location evidence="1">Cell membrane</location>
        <topology evidence="1">Multi-pass membrane protein</topology>
    </subcellularLocation>
</comment>
<feature type="transmembrane region" description="Helical" evidence="6">
    <location>
        <begin position="44"/>
        <end position="63"/>
    </location>
</feature>
<evidence type="ECO:0000256" key="4">
    <source>
        <dbReference type="ARBA" id="ARBA00022989"/>
    </source>
</evidence>
<dbReference type="AlphaFoldDB" id="A0A0Q3TK37"/>
<dbReference type="Pfam" id="PF02588">
    <property type="entry name" value="YitT_membrane"/>
    <property type="match status" value="1"/>
</dbReference>
<keyword evidence="4 6" id="KW-1133">Transmembrane helix</keyword>
<reference evidence="7 8" key="1">
    <citation type="submission" date="2015-09" db="EMBL/GenBank/DDBJ databases">
        <title>Genome sequencing project for genomic taxonomy and phylogenomics of Bacillus-like bacteria.</title>
        <authorList>
            <person name="Liu B."/>
            <person name="Wang J."/>
            <person name="Zhu Y."/>
            <person name="Liu G."/>
            <person name="Chen Q."/>
            <person name="Chen Z."/>
            <person name="Lan J."/>
            <person name="Che J."/>
            <person name="Ge C."/>
            <person name="Shi H."/>
            <person name="Pan Z."/>
            <person name="Liu X."/>
        </authorList>
    </citation>
    <scope>NUCLEOTIDE SEQUENCE [LARGE SCALE GENOMIC DNA]</scope>
    <source>
        <strain evidence="7 8">LMG 18435</strain>
    </source>
</reference>
<dbReference type="PANTHER" id="PTHR33545">
    <property type="entry name" value="UPF0750 MEMBRANE PROTEIN YITT-RELATED"/>
    <property type="match status" value="1"/>
</dbReference>
<keyword evidence="2" id="KW-1003">Cell membrane</keyword>
<evidence type="ECO:0000256" key="6">
    <source>
        <dbReference type="SAM" id="Phobius"/>
    </source>
</evidence>
<gene>
    <name evidence="7" type="ORF">AN964_10565</name>
</gene>
<accession>A0A0Q3TK37</accession>
<dbReference type="PANTHER" id="PTHR33545:SF5">
    <property type="entry name" value="UPF0750 MEMBRANE PROTEIN YITT"/>
    <property type="match status" value="1"/>
</dbReference>
<feature type="transmembrane region" description="Helical" evidence="6">
    <location>
        <begin position="138"/>
        <end position="160"/>
    </location>
</feature>
<keyword evidence="3 6" id="KW-0812">Transmembrane</keyword>
<dbReference type="PATRIC" id="fig|157838.3.peg.2325"/>
<evidence type="ECO:0000313" key="8">
    <source>
        <dbReference type="Proteomes" id="UP000051888"/>
    </source>
</evidence>
<dbReference type="InterPro" id="IPR003740">
    <property type="entry name" value="YitT"/>
</dbReference>
<dbReference type="RefSeq" id="WP_055739637.1">
    <property type="nucleotide sequence ID" value="NZ_JAAIWL010000001.1"/>
</dbReference>
<dbReference type="EMBL" id="LJJC01000004">
    <property type="protein sequence ID" value="KQL53897.1"/>
    <property type="molecule type" value="Genomic_DNA"/>
</dbReference>
<protein>
    <submittedName>
        <fullName evidence="7">Transporter</fullName>
    </submittedName>
</protein>
<evidence type="ECO:0000256" key="5">
    <source>
        <dbReference type="ARBA" id="ARBA00023136"/>
    </source>
</evidence>
<dbReference type="Proteomes" id="UP000051888">
    <property type="component" value="Unassembled WGS sequence"/>
</dbReference>
<feature type="transmembrane region" description="Helical" evidence="6">
    <location>
        <begin position="70"/>
        <end position="89"/>
    </location>
</feature>
<feature type="transmembrane region" description="Helical" evidence="6">
    <location>
        <begin position="166"/>
        <end position="186"/>
    </location>
</feature>
<dbReference type="OrthoDB" id="2602718at2"/>